<protein>
    <submittedName>
        <fullName evidence="2">ORF-108</fullName>
    </submittedName>
</protein>
<dbReference type="Gene3D" id="1.10.1740.70">
    <property type="entry name" value="ChaB"/>
    <property type="match status" value="1"/>
</dbReference>
<dbReference type="RefSeq" id="YP_529778.1">
    <property type="nucleotide sequence ID" value="NC_007921.1"/>
</dbReference>
<dbReference type="InterPro" id="IPR009317">
    <property type="entry name" value="ChaB"/>
</dbReference>
<feature type="compositionally biased region" description="Acidic residues" evidence="1">
    <location>
        <begin position="72"/>
        <end position="86"/>
    </location>
</feature>
<dbReference type="KEGG" id="vg:3974270"/>
<dbReference type="Proteomes" id="UP000204644">
    <property type="component" value="Segment"/>
</dbReference>
<organismHost>
    <name type="scientific">Lepidoptera</name>
    <name type="common">moths &amp; butterflies</name>
    <dbReference type="NCBI Taxonomy" id="7088"/>
</organismHost>
<dbReference type="Pfam" id="PF06150">
    <property type="entry name" value="ChaB"/>
    <property type="match status" value="1"/>
</dbReference>
<dbReference type="InterPro" id="IPR037205">
    <property type="entry name" value="ChaB_sf"/>
</dbReference>
<dbReference type="SUPFAM" id="SSF140376">
    <property type="entry name" value="ChaB-like"/>
    <property type="match status" value="1"/>
</dbReference>
<dbReference type="EMBL" id="DQ123841">
    <property type="protein sequence ID" value="AAZ38274.1"/>
    <property type="molecule type" value="Genomic_DNA"/>
</dbReference>
<accession>Q287G4</accession>
<name>Q287G4_NPVAS</name>
<evidence type="ECO:0000313" key="2">
    <source>
        <dbReference type="EMBL" id="AAZ38274.1"/>
    </source>
</evidence>
<dbReference type="OrthoDB" id="27883at10239"/>
<evidence type="ECO:0000313" key="3">
    <source>
        <dbReference type="Proteomes" id="UP000204644"/>
    </source>
</evidence>
<organism evidence="2 3">
    <name type="scientific">Agrotis segetum nuclear polyhedrosis virus</name>
    <name type="common">AsNPV</name>
    <dbReference type="NCBI Taxonomy" id="1962501"/>
    <lineage>
        <taxon>Viruses</taxon>
        <taxon>Viruses incertae sedis</taxon>
        <taxon>Naldaviricetes</taxon>
        <taxon>Lefavirales</taxon>
        <taxon>Baculoviridae</taxon>
        <taxon>Alphabaculovirus</taxon>
        <taxon>Alphabaculovirus agsegetum</taxon>
    </lineage>
</organism>
<reference evidence="3" key="1">
    <citation type="journal article" date="2005" name="J. Invertebr. Pathol.">
        <title>Molecular characterization of Agrotis segetum nucleopolyhedrovirus from Poland.</title>
        <authorList>
            <person name="Jakubowska A."/>
            <person name="van Oers M.M."/>
            <person name="Ziemnicka J."/>
            <person name="Lipa J.J."/>
            <person name="Vlak J.M."/>
        </authorList>
    </citation>
    <scope>NUCLEOTIDE SEQUENCE [LARGE SCALE GENOMIC DNA]</scope>
</reference>
<sequence>MYSSITELPASTQVLPLEGKRIFMKFFNRAYEKYHSDAAAARIAWQAVKRKYIKVGGEWVARQDANDYDTTSTEEDETTTTDTDTD</sequence>
<reference evidence="2 3" key="2">
    <citation type="journal article" date="2006" name="J. Gen. Virol.">
        <title>Genome sequence of an enhancin gene-rich nucleopolyhedrovirus (NPV) from Agrotis segetum: collinearity with Spodoptera exigua multiple NPV.</title>
        <authorList>
            <person name="Jakubowska A.K."/>
            <person name="Peters S.A."/>
            <person name="Ziemnicka J."/>
            <person name="Vlak J.M."/>
            <person name="van Oers M.M."/>
        </authorList>
    </citation>
    <scope>NUCLEOTIDE SEQUENCE [LARGE SCALE GENOMIC DNA]</scope>
</reference>
<evidence type="ECO:0000256" key="1">
    <source>
        <dbReference type="SAM" id="MobiDB-lite"/>
    </source>
</evidence>
<proteinExistence type="predicted"/>
<feature type="region of interest" description="Disordered" evidence="1">
    <location>
        <begin position="64"/>
        <end position="86"/>
    </location>
</feature>
<keyword evidence="3" id="KW-1185">Reference proteome</keyword>
<dbReference type="GeneID" id="3974270"/>